<evidence type="ECO:0000256" key="2">
    <source>
        <dbReference type="ARBA" id="ARBA00008444"/>
    </source>
</evidence>
<evidence type="ECO:0000256" key="5">
    <source>
        <dbReference type="ARBA" id="ARBA00022989"/>
    </source>
</evidence>
<keyword evidence="5" id="KW-1133">Transmembrane helix</keyword>
<dbReference type="GO" id="GO:0042721">
    <property type="term" value="C:TIM22 mitochondrial import inner membrane insertion complex"/>
    <property type="evidence" value="ECO:0007669"/>
    <property type="project" value="InterPro"/>
</dbReference>
<dbReference type="PANTHER" id="PTHR14110:SF0">
    <property type="entry name" value="MITOCHONDRIAL IMPORT INNER MEMBRANE TRANSLOCASE SUBUNIT TIM22"/>
    <property type="match status" value="1"/>
</dbReference>
<proteinExistence type="inferred from homology"/>
<organism evidence="8 9">
    <name type="scientific">Medicago truncatula</name>
    <name type="common">Barrel medic</name>
    <name type="synonym">Medicago tribuloides</name>
    <dbReference type="NCBI Taxonomy" id="3880"/>
    <lineage>
        <taxon>Eukaryota</taxon>
        <taxon>Viridiplantae</taxon>
        <taxon>Streptophyta</taxon>
        <taxon>Embryophyta</taxon>
        <taxon>Tracheophyta</taxon>
        <taxon>Spermatophyta</taxon>
        <taxon>Magnoliopsida</taxon>
        <taxon>eudicotyledons</taxon>
        <taxon>Gunneridae</taxon>
        <taxon>Pentapetalae</taxon>
        <taxon>rosids</taxon>
        <taxon>fabids</taxon>
        <taxon>Fabales</taxon>
        <taxon>Fabaceae</taxon>
        <taxon>Papilionoideae</taxon>
        <taxon>50 kb inversion clade</taxon>
        <taxon>NPAAA clade</taxon>
        <taxon>Hologalegina</taxon>
        <taxon>IRL clade</taxon>
        <taxon>Trifolieae</taxon>
        <taxon>Medicago</taxon>
    </lineage>
</organism>
<dbReference type="Proteomes" id="UP000265566">
    <property type="component" value="Chromosome 4"/>
</dbReference>
<dbReference type="PANTHER" id="PTHR14110">
    <property type="entry name" value="MITOCHONDRIAL IMPORT INNER MEMBRANE TRANSLOCASE SUBUNIT TIM22"/>
    <property type="match status" value="1"/>
</dbReference>
<evidence type="ECO:0000256" key="3">
    <source>
        <dbReference type="ARBA" id="ARBA00022692"/>
    </source>
</evidence>
<dbReference type="InterPro" id="IPR039175">
    <property type="entry name" value="TIM22"/>
</dbReference>
<protein>
    <submittedName>
        <fullName evidence="8">Mitochondrial inner membrane translocase subunit Tim17/Tim22/Tim23/peroxisomal protein PMP24</fullName>
    </submittedName>
</protein>
<keyword evidence="3" id="KW-0812">Transmembrane</keyword>
<evidence type="ECO:0000313" key="8">
    <source>
        <dbReference type="EMBL" id="RHN61737.1"/>
    </source>
</evidence>
<name>A0A396IFY4_MEDTR</name>
<evidence type="ECO:0000256" key="1">
    <source>
        <dbReference type="ARBA" id="ARBA00004448"/>
    </source>
</evidence>
<reference evidence="9" key="1">
    <citation type="journal article" date="2018" name="Nat. Plants">
        <title>Whole-genome landscape of Medicago truncatula symbiotic genes.</title>
        <authorList>
            <person name="Pecrix Y."/>
            <person name="Staton S.E."/>
            <person name="Sallet E."/>
            <person name="Lelandais-Briere C."/>
            <person name="Moreau S."/>
            <person name="Carrere S."/>
            <person name="Blein T."/>
            <person name="Jardinaud M.F."/>
            <person name="Latrasse D."/>
            <person name="Zouine M."/>
            <person name="Zahm M."/>
            <person name="Kreplak J."/>
            <person name="Mayjonade B."/>
            <person name="Satge C."/>
            <person name="Perez M."/>
            <person name="Cauet S."/>
            <person name="Marande W."/>
            <person name="Chantry-Darmon C."/>
            <person name="Lopez-Roques C."/>
            <person name="Bouchez O."/>
            <person name="Berard A."/>
            <person name="Debelle F."/>
            <person name="Munos S."/>
            <person name="Bendahmane A."/>
            <person name="Berges H."/>
            <person name="Niebel A."/>
            <person name="Buitink J."/>
            <person name="Frugier F."/>
            <person name="Benhamed M."/>
            <person name="Crespi M."/>
            <person name="Gouzy J."/>
            <person name="Gamas P."/>
        </authorList>
    </citation>
    <scope>NUCLEOTIDE SEQUENCE [LARGE SCALE GENOMIC DNA]</scope>
    <source>
        <strain evidence="9">cv. Jemalong A17</strain>
    </source>
</reference>
<dbReference type="Pfam" id="PF02466">
    <property type="entry name" value="Tim17"/>
    <property type="match status" value="1"/>
</dbReference>
<accession>A0A396IFY4</accession>
<dbReference type="EMBL" id="PSQE01000004">
    <property type="protein sequence ID" value="RHN61737.1"/>
    <property type="molecule type" value="Genomic_DNA"/>
</dbReference>
<evidence type="ECO:0000256" key="4">
    <source>
        <dbReference type="ARBA" id="ARBA00022792"/>
    </source>
</evidence>
<comment type="caution">
    <text evidence="8">The sequence shown here is derived from an EMBL/GenBank/DDBJ whole genome shotgun (WGS) entry which is preliminary data.</text>
</comment>
<gene>
    <name evidence="8" type="ORF">MtrunA17_Chr4g0039871</name>
</gene>
<keyword evidence="4" id="KW-0999">Mitochondrion inner membrane</keyword>
<sequence length="79" mass="8606">MKIYILHQPCEFLSSSYHVDPFFFSFQARAKHDITNTFVAGCTTGAAISAKGGPQAACMGCAGFAAFSVVIEKFLERHQ</sequence>
<dbReference type="GO" id="GO:0045039">
    <property type="term" value="P:protein insertion into mitochondrial inner membrane"/>
    <property type="evidence" value="ECO:0007669"/>
    <property type="project" value="InterPro"/>
</dbReference>
<dbReference type="Gramene" id="rna24228">
    <property type="protein sequence ID" value="RHN61737.1"/>
    <property type="gene ID" value="gene24228"/>
</dbReference>
<evidence type="ECO:0000256" key="6">
    <source>
        <dbReference type="ARBA" id="ARBA00023128"/>
    </source>
</evidence>
<keyword evidence="7" id="KW-0472">Membrane</keyword>
<comment type="similarity">
    <text evidence="2">Belongs to the Tim17/Tim22/Tim23 family.</text>
</comment>
<evidence type="ECO:0000313" key="9">
    <source>
        <dbReference type="Proteomes" id="UP000265566"/>
    </source>
</evidence>
<dbReference type="AlphaFoldDB" id="A0A396IFY4"/>
<keyword evidence="6" id="KW-0496">Mitochondrion</keyword>
<comment type="subcellular location">
    <subcellularLocation>
        <location evidence="1">Mitochondrion inner membrane</location>
        <topology evidence="1">Multi-pass membrane protein</topology>
    </subcellularLocation>
</comment>
<evidence type="ECO:0000256" key="7">
    <source>
        <dbReference type="ARBA" id="ARBA00023136"/>
    </source>
</evidence>